<dbReference type="VEuPathDB" id="TriTrypDB:LdBPK_260440.1"/>
<dbReference type="EMBL" id="RHLC01000017">
    <property type="protein sequence ID" value="TPP41095.1"/>
    <property type="molecule type" value="Genomic_DNA"/>
</dbReference>
<evidence type="ECO:0000313" key="5">
    <source>
        <dbReference type="Proteomes" id="UP000318447"/>
    </source>
</evidence>
<dbReference type="VEuPathDB" id="TriTrypDB:LdCL_260009900"/>
<organism evidence="4 5">
    <name type="scientific">Leishmania donovani</name>
    <dbReference type="NCBI Taxonomy" id="5661"/>
    <lineage>
        <taxon>Eukaryota</taxon>
        <taxon>Discoba</taxon>
        <taxon>Euglenozoa</taxon>
        <taxon>Kinetoplastea</taxon>
        <taxon>Metakinetoplastina</taxon>
        <taxon>Trypanosomatida</taxon>
        <taxon>Trypanosomatidae</taxon>
        <taxon>Leishmaniinae</taxon>
        <taxon>Leishmania</taxon>
    </lineage>
</organism>
<evidence type="ECO:0000256" key="2">
    <source>
        <dbReference type="SAM" id="Phobius"/>
    </source>
</evidence>
<keyword evidence="2" id="KW-1133">Transmembrane helix</keyword>
<keyword evidence="2" id="KW-0472">Membrane</keyword>
<name>A0A504X0F4_LEIDO</name>
<feature type="region of interest" description="Disordered" evidence="1">
    <location>
        <begin position="480"/>
        <end position="542"/>
    </location>
</feature>
<dbReference type="Proteomes" id="UP000318447">
    <property type="component" value="Unassembled WGS sequence"/>
</dbReference>
<protein>
    <submittedName>
        <fullName evidence="4">Putative integral membrane protein</fullName>
    </submittedName>
</protein>
<gene>
    <name evidence="4" type="ORF">CGC21_31630</name>
</gene>
<proteinExistence type="predicted"/>
<keyword evidence="3" id="KW-0732">Signal</keyword>
<dbReference type="AlphaFoldDB" id="A0A504X0F4"/>
<evidence type="ECO:0000313" key="4">
    <source>
        <dbReference type="EMBL" id="TPP41095.1"/>
    </source>
</evidence>
<feature type="compositionally biased region" description="Polar residues" evidence="1">
    <location>
        <begin position="507"/>
        <end position="526"/>
    </location>
</feature>
<sequence length="696" mass="74963">MVNEAPYLTNRVVALLMLAVFVLCLCADRLQCQNNGWRSMCIGRLAYKCSSEWCRSSVITPTSVSLASSCVGKGNALVLIALVEVGPSVVSRRGENISKYMADELRRQIDSGEFQRAVRLTLAAPRFASDNTGDDPRTSLTELFREKASLRAIFDVPRNQTRYMVVNDVVPLPAVDGLGNFSYTTWEEAVDAALPVSKVDDASQLPRYFPNLYTKLAAFSNERAASAAPPSSKQCDALVVVVGTIAHPLASVRSVWQTPRDAGAQLSLGHEYVRGAVTRYLMTCRKFLRNVHGVYYLQYESRLPAWAFTAEVLGGQREELSIITATNATADRAPALGNTSSFAAAFCTSANATAPSAPLRPCEQACRIYGRIASDLIAGDRGIARTSFEKHNQFSSSSFTYNCYYEVLSAQGEAAINGTFDAKTVSRVFDDCLHLSPAGSRAVAMVEPQRTFAANPPSSPLSLSSMGVATAEDAAAATSARCEGTMAGAADSSPSHNPPAQTAKGFRSSTQFRMSPAQVNEQNTSGERADATTASSAPSSLSQKMMGPLEALFFGSANDEIAAATEATPTTASPQRPPSREHVLLAYRALFWGTAFALLGFSATVSTAMYLCGYHSLRDLQQGVRDKMRHDEERLYAMAAPAATGEGAAVDTVMKHYVVDVTHPTEAWRQLQEIWSALQRLGEEEETANTTVAAAQ</sequence>
<dbReference type="VEuPathDB" id="TriTrypDB:LDHU3_26.0570"/>
<evidence type="ECO:0000256" key="3">
    <source>
        <dbReference type="SAM" id="SignalP"/>
    </source>
</evidence>
<feature type="chain" id="PRO_5021397543" evidence="3">
    <location>
        <begin position="33"/>
        <end position="696"/>
    </location>
</feature>
<feature type="signal peptide" evidence="3">
    <location>
        <begin position="1"/>
        <end position="32"/>
    </location>
</feature>
<keyword evidence="2" id="KW-0812">Transmembrane</keyword>
<evidence type="ECO:0000256" key="1">
    <source>
        <dbReference type="SAM" id="MobiDB-lite"/>
    </source>
</evidence>
<feature type="compositionally biased region" description="Low complexity" evidence="1">
    <location>
        <begin position="531"/>
        <end position="542"/>
    </location>
</feature>
<accession>A0A504X0F4</accession>
<comment type="caution">
    <text evidence="4">The sequence shown here is derived from an EMBL/GenBank/DDBJ whole genome shotgun (WGS) entry which is preliminary data.</text>
</comment>
<reference evidence="5" key="1">
    <citation type="submission" date="2019-02" db="EMBL/GenBank/DDBJ databases">
        <title>FDA dAtabase for Regulatory Grade micrObial Sequences (FDA-ARGOS): Supporting development and validation of Infectious Disease Dx tests.</title>
        <authorList>
            <person name="Duncan R."/>
            <person name="Fisher C."/>
            <person name="Tallon L."/>
            <person name="Sadzewicz L."/>
            <person name="Sengamalay N."/>
            <person name="Ott S."/>
            <person name="Godinez A."/>
            <person name="Nagaraj S."/>
            <person name="Vavikolanu K."/>
            <person name="Nadendla S."/>
            <person name="Aluvathingal J."/>
            <person name="Sichtig H."/>
        </authorList>
    </citation>
    <scope>NUCLEOTIDE SEQUENCE [LARGE SCALE GENOMIC DNA]</scope>
    <source>
        <strain evidence="5">FDAARGOS_361</strain>
    </source>
</reference>
<feature type="transmembrane region" description="Helical" evidence="2">
    <location>
        <begin position="589"/>
        <end position="612"/>
    </location>
</feature>